<dbReference type="AlphaFoldDB" id="A0AAX6G2N5"/>
<reference evidence="2" key="1">
    <citation type="journal article" date="2023" name="GigaByte">
        <title>Genome assembly of the bearded iris, Iris pallida Lam.</title>
        <authorList>
            <person name="Bruccoleri R.E."/>
            <person name="Oakeley E.J."/>
            <person name="Faust A.M.E."/>
            <person name="Altorfer M."/>
            <person name="Dessus-Babus S."/>
            <person name="Burckhardt D."/>
            <person name="Oertli M."/>
            <person name="Naumann U."/>
            <person name="Petersen F."/>
            <person name="Wong J."/>
        </authorList>
    </citation>
    <scope>NUCLEOTIDE SEQUENCE</scope>
    <source>
        <strain evidence="2">GSM-AAB239-AS_SAM_17_03QT</strain>
    </source>
</reference>
<reference evidence="2" key="2">
    <citation type="submission" date="2023-04" db="EMBL/GenBank/DDBJ databases">
        <authorList>
            <person name="Bruccoleri R.E."/>
            <person name="Oakeley E.J."/>
            <person name="Faust A.-M."/>
            <person name="Dessus-Babus S."/>
            <person name="Altorfer M."/>
            <person name="Burckhardt D."/>
            <person name="Oertli M."/>
            <person name="Naumann U."/>
            <person name="Petersen F."/>
            <person name="Wong J."/>
        </authorList>
    </citation>
    <scope>NUCLEOTIDE SEQUENCE</scope>
    <source>
        <strain evidence="2">GSM-AAB239-AS_SAM_17_03QT</strain>
        <tissue evidence="2">Leaf</tissue>
    </source>
</reference>
<gene>
    <name evidence="2" type="ORF">M6B38_385955</name>
</gene>
<dbReference type="Proteomes" id="UP001140949">
    <property type="component" value="Unassembled WGS sequence"/>
</dbReference>
<dbReference type="SUPFAM" id="SSF53098">
    <property type="entry name" value="Ribonuclease H-like"/>
    <property type="match status" value="1"/>
</dbReference>
<accession>A0AAX6G2N5</accession>
<dbReference type="GO" id="GO:0015074">
    <property type="term" value="P:DNA integration"/>
    <property type="evidence" value="ECO:0007669"/>
    <property type="project" value="InterPro"/>
</dbReference>
<keyword evidence="3" id="KW-1185">Reference proteome</keyword>
<name>A0AAX6G2N5_IRIPA</name>
<dbReference type="InterPro" id="IPR036397">
    <property type="entry name" value="RNaseH_sf"/>
</dbReference>
<organism evidence="2 3">
    <name type="scientific">Iris pallida</name>
    <name type="common">Sweet iris</name>
    <dbReference type="NCBI Taxonomy" id="29817"/>
    <lineage>
        <taxon>Eukaryota</taxon>
        <taxon>Viridiplantae</taxon>
        <taxon>Streptophyta</taxon>
        <taxon>Embryophyta</taxon>
        <taxon>Tracheophyta</taxon>
        <taxon>Spermatophyta</taxon>
        <taxon>Magnoliopsida</taxon>
        <taxon>Liliopsida</taxon>
        <taxon>Asparagales</taxon>
        <taxon>Iridaceae</taxon>
        <taxon>Iridoideae</taxon>
        <taxon>Irideae</taxon>
        <taxon>Iris</taxon>
    </lineage>
</organism>
<dbReference type="PANTHER" id="PTHR37984:SF5">
    <property type="entry name" value="PROTEIN NYNRIN-LIKE"/>
    <property type="match status" value="1"/>
</dbReference>
<evidence type="ECO:0000313" key="3">
    <source>
        <dbReference type="Proteomes" id="UP001140949"/>
    </source>
</evidence>
<dbReference type="InterPro" id="IPR012337">
    <property type="entry name" value="RNaseH-like_sf"/>
</dbReference>
<dbReference type="GO" id="GO:0003676">
    <property type="term" value="F:nucleic acid binding"/>
    <property type="evidence" value="ECO:0007669"/>
    <property type="project" value="InterPro"/>
</dbReference>
<sequence length="383" mass="43731">MGYYLPTMVADAIDYARKYKACQVHADFIHQPSEFLHPTVASWPFEAWGMDIIGPITPPSPRGQRFILAITDYFSKWMEAIPLIEVKTSNVISFLKHHVIYHFGLPRKIIHDNGPQFASHAFYRFCDKHRIQNVTSTPYNLAANGLAEAFNKTIIKLLKKFVSSNKCDWNEKLGECLWAYRTTVRTATGNTPFSLVYGSEAVLPLETQIPSLRVALIHQLTTDENHHRRLQELEALDEKRLLAQQRIELYQARISGAFNKKVKIRTFQVGDLILAVRRPMVMTHKTVDKFQPKWEGPFIIETVFSNGAYCLAKQNRDLLMLPVNGKYPLVPLNSHPQYFRLSSHVPTGATELTLSQYSKLPSYVPAGASELTFRSLFQIVSHV</sequence>
<proteinExistence type="predicted"/>
<dbReference type="InterPro" id="IPR001584">
    <property type="entry name" value="Integrase_cat-core"/>
</dbReference>
<dbReference type="Pfam" id="PF00665">
    <property type="entry name" value="rve"/>
    <property type="match status" value="1"/>
</dbReference>
<dbReference type="FunFam" id="3.30.420.10:FF:000032">
    <property type="entry name" value="Retrovirus-related Pol polyprotein from transposon 297-like Protein"/>
    <property type="match status" value="1"/>
</dbReference>
<evidence type="ECO:0000313" key="2">
    <source>
        <dbReference type="EMBL" id="KAJ6822959.1"/>
    </source>
</evidence>
<dbReference type="PROSITE" id="PS50994">
    <property type="entry name" value="INTEGRASE"/>
    <property type="match status" value="1"/>
</dbReference>
<evidence type="ECO:0000259" key="1">
    <source>
        <dbReference type="PROSITE" id="PS50994"/>
    </source>
</evidence>
<dbReference type="EMBL" id="JANAVB010023800">
    <property type="protein sequence ID" value="KAJ6822959.1"/>
    <property type="molecule type" value="Genomic_DNA"/>
</dbReference>
<dbReference type="PANTHER" id="PTHR37984">
    <property type="entry name" value="PROTEIN CBG26694"/>
    <property type="match status" value="1"/>
</dbReference>
<dbReference type="InterPro" id="IPR050951">
    <property type="entry name" value="Retrovirus_Pol_polyprotein"/>
</dbReference>
<feature type="domain" description="Integrase catalytic" evidence="1">
    <location>
        <begin position="40"/>
        <end position="200"/>
    </location>
</feature>
<protein>
    <recommendedName>
        <fullName evidence="1">Integrase catalytic domain-containing protein</fullName>
    </recommendedName>
</protein>
<comment type="caution">
    <text evidence="2">The sequence shown here is derived from an EMBL/GenBank/DDBJ whole genome shotgun (WGS) entry which is preliminary data.</text>
</comment>
<dbReference type="Gene3D" id="3.30.420.10">
    <property type="entry name" value="Ribonuclease H-like superfamily/Ribonuclease H"/>
    <property type="match status" value="1"/>
</dbReference>